<gene>
    <name evidence="2" type="ORF">Syun_016008</name>
</gene>
<name>A0AAP0P4G6_9MAGN</name>
<organism evidence="2 3">
    <name type="scientific">Stephania yunnanensis</name>
    <dbReference type="NCBI Taxonomy" id="152371"/>
    <lineage>
        <taxon>Eukaryota</taxon>
        <taxon>Viridiplantae</taxon>
        <taxon>Streptophyta</taxon>
        <taxon>Embryophyta</taxon>
        <taxon>Tracheophyta</taxon>
        <taxon>Spermatophyta</taxon>
        <taxon>Magnoliopsida</taxon>
        <taxon>Ranunculales</taxon>
        <taxon>Menispermaceae</taxon>
        <taxon>Menispermoideae</taxon>
        <taxon>Cissampelideae</taxon>
        <taxon>Stephania</taxon>
    </lineage>
</organism>
<dbReference type="AlphaFoldDB" id="A0AAP0P4G6"/>
<feature type="region of interest" description="Disordered" evidence="1">
    <location>
        <begin position="1"/>
        <end position="28"/>
    </location>
</feature>
<dbReference type="Proteomes" id="UP001420932">
    <property type="component" value="Unassembled WGS sequence"/>
</dbReference>
<evidence type="ECO:0000313" key="2">
    <source>
        <dbReference type="EMBL" id="KAK9127211.1"/>
    </source>
</evidence>
<reference evidence="2 3" key="1">
    <citation type="submission" date="2024-01" db="EMBL/GenBank/DDBJ databases">
        <title>Genome assemblies of Stephania.</title>
        <authorList>
            <person name="Yang L."/>
        </authorList>
    </citation>
    <scope>NUCLEOTIDE SEQUENCE [LARGE SCALE GENOMIC DNA]</scope>
    <source>
        <strain evidence="2">YNDBR</strain>
        <tissue evidence="2">Leaf</tissue>
    </source>
</reference>
<evidence type="ECO:0000313" key="3">
    <source>
        <dbReference type="Proteomes" id="UP001420932"/>
    </source>
</evidence>
<proteinExistence type="predicted"/>
<accession>A0AAP0P4G6</accession>
<protein>
    <submittedName>
        <fullName evidence="2">Uncharacterized protein</fullName>
    </submittedName>
</protein>
<feature type="compositionally biased region" description="Polar residues" evidence="1">
    <location>
        <begin position="91"/>
        <end position="104"/>
    </location>
</feature>
<sequence length="104" mass="11709">MNPLSQSQSTQLSTGRQHPHQASSQLSAFDERVLALRLASKTLHTPQSPHSKYAEFSRAFHQTHSNTSHLSQAFHQTLGDQTRRRRLDTPINHSIPTNNTTLCP</sequence>
<evidence type="ECO:0000256" key="1">
    <source>
        <dbReference type="SAM" id="MobiDB-lite"/>
    </source>
</evidence>
<feature type="compositionally biased region" description="Low complexity" evidence="1">
    <location>
        <begin position="1"/>
        <end position="14"/>
    </location>
</feature>
<feature type="compositionally biased region" description="Polar residues" evidence="1">
    <location>
        <begin position="63"/>
        <end position="80"/>
    </location>
</feature>
<feature type="region of interest" description="Disordered" evidence="1">
    <location>
        <begin position="63"/>
        <end position="104"/>
    </location>
</feature>
<dbReference type="EMBL" id="JBBNAF010000007">
    <property type="protein sequence ID" value="KAK9127211.1"/>
    <property type="molecule type" value="Genomic_DNA"/>
</dbReference>
<keyword evidence="3" id="KW-1185">Reference proteome</keyword>
<comment type="caution">
    <text evidence="2">The sequence shown here is derived from an EMBL/GenBank/DDBJ whole genome shotgun (WGS) entry which is preliminary data.</text>
</comment>